<comment type="caution">
    <text evidence="2">The sequence shown here is derived from an EMBL/GenBank/DDBJ whole genome shotgun (WGS) entry which is preliminary data.</text>
</comment>
<sequence>MHLRLSISVLLAVIFIFLLSLSISAAWENAPFLGEINTNNINLRSDATIGSKVICTLDKGEQVEVVSEAYEWYKPHLPAHISVYLKGSLADCIKYKESVEGNKEEVCLSAKVLRDRVNVRVSPDESSAIVGIANKNEIVNVRGETGGWYKIEPIQNSFGWVNKKFVNKVEKAVSVNKNEDKKESLNSNENIVLKGIVNPYGIVFRRIATHKLITADNKVFLLKGNKAALDALNRNKVKVIGKIISPPKAKYPLVEVIIIEAEN</sequence>
<evidence type="ECO:0000313" key="3">
    <source>
        <dbReference type="Proteomes" id="UP000231292"/>
    </source>
</evidence>
<dbReference type="Proteomes" id="UP000231292">
    <property type="component" value="Unassembled WGS sequence"/>
</dbReference>
<proteinExistence type="predicted"/>
<protein>
    <recommendedName>
        <fullName evidence="1">SH3b domain-containing protein</fullName>
    </recommendedName>
</protein>
<dbReference type="PANTHER" id="PTHR34408">
    <property type="entry name" value="FAMILY PROTEIN, PUTATIVE-RELATED"/>
    <property type="match status" value="1"/>
</dbReference>
<feature type="domain" description="SH3b" evidence="1">
    <location>
        <begin position="31"/>
        <end position="89"/>
    </location>
</feature>
<name>A0A2G9YMV2_9BACT</name>
<organism evidence="2 3">
    <name type="scientific">Candidatus Sherwoodlollariibacterium unditelluris</name>
    <dbReference type="NCBI Taxonomy" id="1974757"/>
    <lineage>
        <taxon>Bacteria</taxon>
        <taxon>Pseudomonadati</taxon>
        <taxon>Candidatus Omnitrophota</taxon>
        <taxon>Candidatus Sherwoodlollariibacterium</taxon>
    </lineage>
</organism>
<dbReference type="Pfam" id="PF08239">
    <property type="entry name" value="SH3_3"/>
    <property type="match status" value="2"/>
</dbReference>
<dbReference type="AlphaFoldDB" id="A0A2G9YMV2"/>
<dbReference type="PANTHER" id="PTHR34408:SF1">
    <property type="entry name" value="GLYCOSYL HYDROLASE FAMILY 19 DOMAIN-CONTAINING PROTEIN HI_1415"/>
    <property type="match status" value="1"/>
</dbReference>
<dbReference type="EMBL" id="PCRK01000012">
    <property type="protein sequence ID" value="PIP19831.1"/>
    <property type="molecule type" value="Genomic_DNA"/>
</dbReference>
<reference evidence="2 3" key="1">
    <citation type="submission" date="2017-09" db="EMBL/GenBank/DDBJ databases">
        <title>Depth-based differentiation of microbial function through sediment-hosted aquifers and enrichment of novel symbionts in the deep terrestrial subsurface.</title>
        <authorList>
            <person name="Probst A.J."/>
            <person name="Ladd B."/>
            <person name="Jarett J.K."/>
            <person name="Geller-Mcgrath D.E."/>
            <person name="Sieber C.M."/>
            <person name="Emerson J.B."/>
            <person name="Anantharaman K."/>
            <person name="Thomas B.C."/>
            <person name="Malmstrom R."/>
            <person name="Stieglmeier M."/>
            <person name="Klingl A."/>
            <person name="Woyke T."/>
            <person name="Ryan C.M."/>
            <person name="Banfield J.F."/>
        </authorList>
    </citation>
    <scope>NUCLEOTIDE SEQUENCE [LARGE SCALE GENOMIC DNA]</scope>
    <source>
        <strain evidence="2">CG23_combo_of_CG06-09_8_20_14_all_41_10</strain>
    </source>
</reference>
<dbReference type="InterPro" id="IPR052354">
    <property type="entry name" value="Cell_Wall_Dynamics_Protein"/>
</dbReference>
<dbReference type="SMART" id="SM00287">
    <property type="entry name" value="SH3b"/>
    <property type="match status" value="2"/>
</dbReference>
<feature type="domain" description="SH3b" evidence="1">
    <location>
        <begin position="107"/>
        <end position="169"/>
    </location>
</feature>
<dbReference type="Gene3D" id="2.30.30.40">
    <property type="entry name" value="SH3 Domains"/>
    <property type="match status" value="2"/>
</dbReference>
<evidence type="ECO:0000259" key="1">
    <source>
        <dbReference type="SMART" id="SM00287"/>
    </source>
</evidence>
<evidence type="ECO:0000313" key="2">
    <source>
        <dbReference type="EMBL" id="PIP19831.1"/>
    </source>
</evidence>
<dbReference type="InterPro" id="IPR003646">
    <property type="entry name" value="SH3-like_bac-type"/>
</dbReference>
<gene>
    <name evidence="2" type="ORF">COX41_00745</name>
</gene>
<accession>A0A2G9YMV2</accession>